<evidence type="ECO:0000313" key="2">
    <source>
        <dbReference type="EMBL" id="KZT71614.1"/>
    </source>
</evidence>
<feature type="region of interest" description="Disordered" evidence="1">
    <location>
        <begin position="331"/>
        <end position="351"/>
    </location>
</feature>
<evidence type="ECO:0000313" key="3">
    <source>
        <dbReference type="Proteomes" id="UP000076727"/>
    </source>
</evidence>
<feature type="region of interest" description="Disordered" evidence="1">
    <location>
        <begin position="165"/>
        <end position="193"/>
    </location>
</feature>
<accession>A0A165S732</accession>
<feature type="region of interest" description="Disordered" evidence="1">
    <location>
        <begin position="369"/>
        <end position="398"/>
    </location>
</feature>
<feature type="compositionally biased region" description="Basic residues" evidence="1">
    <location>
        <begin position="54"/>
        <end position="64"/>
    </location>
</feature>
<feature type="region of interest" description="Disordered" evidence="1">
    <location>
        <begin position="436"/>
        <end position="506"/>
    </location>
</feature>
<dbReference type="AlphaFoldDB" id="A0A165S732"/>
<feature type="compositionally biased region" description="Polar residues" evidence="1">
    <location>
        <begin position="177"/>
        <end position="187"/>
    </location>
</feature>
<gene>
    <name evidence="2" type="ORF">DAEQUDRAFT_724152</name>
</gene>
<keyword evidence="3" id="KW-1185">Reference proteome</keyword>
<dbReference type="STRING" id="1314783.A0A165S732"/>
<feature type="compositionally biased region" description="Basic and acidic residues" evidence="1">
    <location>
        <begin position="43"/>
        <end position="53"/>
    </location>
</feature>
<protein>
    <submittedName>
        <fullName evidence="2">Uncharacterized protein</fullName>
    </submittedName>
</protein>
<name>A0A165S732_9APHY</name>
<feature type="compositionally biased region" description="Basic and acidic residues" evidence="1">
    <location>
        <begin position="381"/>
        <end position="392"/>
    </location>
</feature>
<dbReference type="EMBL" id="KV429045">
    <property type="protein sequence ID" value="KZT71614.1"/>
    <property type="molecule type" value="Genomic_DNA"/>
</dbReference>
<feature type="region of interest" description="Disordered" evidence="1">
    <location>
        <begin position="1"/>
        <end position="98"/>
    </location>
</feature>
<dbReference type="Proteomes" id="UP000076727">
    <property type="component" value="Unassembled WGS sequence"/>
</dbReference>
<sequence>MHRTLSRITATQPTVRFRSSPVATWASTGHADASEVSDSEPEREERRQEEKENRKRCKQHRRPNQCRSGVIALTGTQEPVLTQPVSQASQPPPATQSVISIQDDSSEHASDVGFPGKGLQTEHDQTCNAPVEGIIDISDVASDDPSMPSVHALLAKRMRSPEYEEPPIDITRPICDRSNSPCASTEASDSDGERRAGLNLKLKGFAYDGALNGKSRNPSSASASRSGSIVSVASAPKQTRATSKAKMTFAEEFTEADLARLLKCVSCELTWTTRKSVTQKLKHIQACAKKRSLTNSTVAFLLRSELAVLLPLPDKSAGAEKAKEPGTLLETWTDGTNKRRTKRRAVPDAVRSLSDTRGQILDRARALLGEPSWGQHGGAARTDEGPRIRNEDEGVQMPPPTQVFSESALAKNRQAQQESVQPIAFASTQQFAPSRLVASGTASSPTVETPEDDIDMPPPTQKFAPSRFAVASSNNRTLHEASKVPMPESTRKRSFSNISADGPYAY</sequence>
<dbReference type="OrthoDB" id="5576441at2759"/>
<proteinExistence type="predicted"/>
<feature type="compositionally biased region" description="Polar residues" evidence="1">
    <location>
        <begin position="1"/>
        <end position="14"/>
    </location>
</feature>
<evidence type="ECO:0000256" key="1">
    <source>
        <dbReference type="SAM" id="MobiDB-lite"/>
    </source>
</evidence>
<reference evidence="2 3" key="1">
    <citation type="journal article" date="2016" name="Mol. Biol. Evol.">
        <title>Comparative Genomics of Early-Diverging Mushroom-Forming Fungi Provides Insights into the Origins of Lignocellulose Decay Capabilities.</title>
        <authorList>
            <person name="Nagy L.G."/>
            <person name="Riley R."/>
            <person name="Tritt A."/>
            <person name="Adam C."/>
            <person name="Daum C."/>
            <person name="Floudas D."/>
            <person name="Sun H."/>
            <person name="Yadav J.S."/>
            <person name="Pangilinan J."/>
            <person name="Larsson K.H."/>
            <person name="Matsuura K."/>
            <person name="Barry K."/>
            <person name="Labutti K."/>
            <person name="Kuo R."/>
            <person name="Ohm R.A."/>
            <person name="Bhattacharya S.S."/>
            <person name="Shirouzu T."/>
            <person name="Yoshinaga Y."/>
            <person name="Martin F.M."/>
            <person name="Grigoriev I.V."/>
            <person name="Hibbett D.S."/>
        </authorList>
    </citation>
    <scope>NUCLEOTIDE SEQUENCE [LARGE SCALE GENOMIC DNA]</scope>
    <source>
        <strain evidence="2 3">L-15889</strain>
    </source>
</reference>
<organism evidence="2 3">
    <name type="scientific">Daedalea quercina L-15889</name>
    <dbReference type="NCBI Taxonomy" id="1314783"/>
    <lineage>
        <taxon>Eukaryota</taxon>
        <taxon>Fungi</taxon>
        <taxon>Dikarya</taxon>
        <taxon>Basidiomycota</taxon>
        <taxon>Agaricomycotina</taxon>
        <taxon>Agaricomycetes</taxon>
        <taxon>Polyporales</taxon>
        <taxon>Fomitopsis</taxon>
    </lineage>
</organism>